<dbReference type="PROSITE" id="PS51257">
    <property type="entry name" value="PROKAR_LIPOPROTEIN"/>
    <property type="match status" value="1"/>
</dbReference>
<evidence type="ECO:0000313" key="4">
    <source>
        <dbReference type="EMBL" id="EFN59568.1"/>
    </source>
</evidence>
<proteinExistence type="predicted"/>
<dbReference type="Gene3D" id="3.90.550.20">
    <property type="match status" value="1"/>
</dbReference>
<feature type="compositionally biased region" description="Gly residues" evidence="2">
    <location>
        <begin position="389"/>
        <end position="400"/>
    </location>
</feature>
<gene>
    <name evidence="4" type="ORF">CHLNCDRAFT_132903</name>
</gene>
<keyword evidence="3" id="KW-0732">Signal</keyword>
<dbReference type="Proteomes" id="UP000008141">
    <property type="component" value="Unassembled WGS sequence"/>
</dbReference>
<reference evidence="4 5" key="1">
    <citation type="journal article" date="2010" name="Plant Cell">
        <title>The Chlorella variabilis NC64A genome reveals adaptation to photosymbiosis, coevolution with viruses, and cryptic sex.</title>
        <authorList>
            <person name="Blanc G."/>
            <person name="Duncan G."/>
            <person name="Agarkova I."/>
            <person name="Borodovsky M."/>
            <person name="Gurnon J."/>
            <person name="Kuo A."/>
            <person name="Lindquist E."/>
            <person name="Lucas S."/>
            <person name="Pangilinan J."/>
            <person name="Polle J."/>
            <person name="Salamov A."/>
            <person name="Terry A."/>
            <person name="Yamada T."/>
            <person name="Dunigan D.D."/>
            <person name="Grigoriev I.V."/>
            <person name="Claverie J.M."/>
            <person name="Van Etten J.L."/>
        </authorList>
    </citation>
    <scope>NUCLEOTIDE SEQUENCE [LARGE SCALE GENOMIC DNA]</scope>
    <source>
        <strain evidence="4 5">NC64A</strain>
    </source>
</reference>
<evidence type="ECO:0000313" key="5">
    <source>
        <dbReference type="Proteomes" id="UP000008141"/>
    </source>
</evidence>
<keyword evidence="1" id="KW-0808">Transferase</keyword>
<name>E1Z1X1_CHLVA</name>
<feature type="chain" id="PRO_5003155543" description="Alpha 1,4-glycosyltransferase domain-containing protein" evidence="3">
    <location>
        <begin position="33"/>
        <end position="400"/>
    </location>
</feature>
<dbReference type="GO" id="GO:0016020">
    <property type="term" value="C:membrane"/>
    <property type="evidence" value="ECO:0007669"/>
    <property type="project" value="GOC"/>
</dbReference>
<dbReference type="GO" id="GO:0051999">
    <property type="term" value="P:mannosyl-inositol phosphorylceramide biosynthetic process"/>
    <property type="evidence" value="ECO:0007669"/>
    <property type="project" value="TreeGrafter"/>
</dbReference>
<organism evidence="5">
    <name type="scientific">Chlorella variabilis</name>
    <name type="common">Green alga</name>
    <dbReference type="NCBI Taxonomy" id="554065"/>
    <lineage>
        <taxon>Eukaryota</taxon>
        <taxon>Viridiplantae</taxon>
        <taxon>Chlorophyta</taxon>
        <taxon>core chlorophytes</taxon>
        <taxon>Trebouxiophyceae</taxon>
        <taxon>Chlorellales</taxon>
        <taxon>Chlorellaceae</taxon>
        <taxon>Chlorella clade</taxon>
        <taxon>Chlorella</taxon>
    </lineage>
</organism>
<dbReference type="InterPro" id="IPR029044">
    <property type="entry name" value="Nucleotide-diphossugar_trans"/>
</dbReference>
<evidence type="ECO:0000256" key="3">
    <source>
        <dbReference type="SAM" id="SignalP"/>
    </source>
</evidence>
<dbReference type="KEGG" id="cvr:CHLNCDRAFT_132903"/>
<dbReference type="InterPro" id="IPR051706">
    <property type="entry name" value="Glycosyltransferase_domain"/>
</dbReference>
<dbReference type="InParanoid" id="E1Z1X1"/>
<dbReference type="SUPFAM" id="SSF53448">
    <property type="entry name" value="Nucleotide-diphospho-sugar transferases"/>
    <property type="match status" value="1"/>
</dbReference>
<dbReference type="InterPro" id="IPR007577">
    <property type="entry name" value="GlycoTrfase_DXD_sugar-bd_CS"/>
</dbReference>
<dbReference type="PANTHER" id="PTHR32385:SF15">
    <property type="entry name" value="INOSITOL PHOSPHOCERAMIDE MANNOSYLTRANSFERASE 1"/>
    <property type="match status" value="1"/>
</dbReference>
<evidence type="ECO:0000256" key="2">
    <source>
        <dbReference type="SAM" id="MobiDB-lite"/>
    </source>
</evidence>
<protein>
    <recommendedName>
        <fullName evidence="6">Alpha 1,4-glycosyltransferase domain-containing protein</fullName>
    </recommendedName>
</protein>
<dbReference type="AlphaFoldDB" id="E1Z1X1"/>
<dbReference type="PANTHER" id="PTHR32385">
    <property type="entry name" value="MANNOSYL PHOSPHORYLINOSITOL CERAMIDE SYNTHASE"/>
    <property type="match status" value="1"/>
</dbReference>
<keyword evidence="5" id="KW-1185">Reference proteome</keyword>
<sequence>MAPGKQQPPGTRLRGAAFLLALLCTLLLVVVGCVMVSRAAVRGCGACLSSGAAAGAPPWAPPIGRGPGGHDHDAARAAAAAVAAPNKQGQPAVFGHPHGIPRILHRIYIADPADRKRASFTAPIAHERWVESCQFAHSRHAGWRLMFWDWRNTEALVRNHYPWFLPFYRHNASRAIEKSDLARYAILHRVGGLYLDSDIQCWRDGSDMLEGFDLVAQSTHGAEGATNAAIAAVPGLQVFVKALQLVQTRVGKDNQQLNVIARTGPDLFTDALVEIGLKRGKDGLFPPSSYVKGVVYRLHRSGTWYNPCLWWEQECRQRVYRELASGMTNMSQLAGFHRMVGSWIAGKEDGIGILNTTAELCGGVSHVRGNGQIGGWVAPQRKGRQGSNPLGGGGPNQQQG</sequence>
<feature type="region of interest" description="Disordered" evidence="2">
    <location>
        <begin position="375"/>
        <end position="400"/>
    </location>
</feature>
<evidence type="ECO:0000256" key="1">
    <source>
        <dbReference type="ARBA" id="ARBA00022679"/>
    </source>
</evidence>
<evidence type="ECO:0008006" key="6">
    <source>
        <dbReference type="Google" id="ProtNLM"/>
    </source>
</evidence>
<dbReference type="RefSeq" id="XP_005851670.1">
    <property type="nucleotide sequence ID" value="XM_005851608.1"/>
</dbReference>
<dbReference type="GO" id="GO:0000030">
    <property type="term" value="F:mannosyltransferase activity"/>
    <property type="evidence" value="ECO:0007669"/>
    <property type="project" value="TreeGrafter"/>
</dbReference>
<dbReference type="Pfam" id="PF04488">
    <property type="entry name" value="Gly_transf_sug"/>
    <property type="match status" value="1"/>
</dbReference>
<accession>E1Z1X1</accession>
<dbReference type="OrthoDB" id="513717at2759"/>
<dbReference type="EMBL" id="GL433835">
    <property type="protein sequence ID" value="EFN59568.1"/>
    <property type="molecule type" value="Genomic_DNA"/>
</dbReference>
<dbReference type="GeneID" id="17359045"/>
<feature type="signal peptide" evidence="3">
    <location>
        <begin position="1"/>
        <end position="32"/>
    </location>
</feature>